<dbReference type="RefSeq" id="WP_135633894.1">
    <property type="nucleotide sequence ID" value="NZ_RQFU01000005.1"/>
</dbReference>
<evidence type="ECO:0000313" key="1">
    <source>
        <dbReference type="EMBL" id="TGL24463.1"/>
    </source>
</evidence>
<comment type="caution">
    <text evidence="1">The sequence shown here is derived from an EMBL/GenBank/DDBJ whole genome shotgun (WGS) entry which is preliminary data.</text>
</comment>
<protein>
    <recommendedName>
        <fullName evidence="3">Beta-propeller repeat protein</fullName>
    </recommendedName>
</protein>
<dbReference type="Gene3D" id="2.120.10.30">
    <property type="entry name" value="TolB, C-terminal domain"/>
    <property type="match status" value="1"/>
</dbReference>
<dbReference type="EMBL" id="RQFU01000005">
    <property type="protein sequence ID" value="TGL24463.1"/>
    <property type="molecule type" value="Genomic_DNA"/>
</dbReference>
<sequence>MRSSIQNPGKLFLSFLISCLFTFNQCSPPKLNNLCDSNNNLFSRILLLNSILGESFSFCGYNLTSSNYVSFIYTVGFKRQTAGDTKWWIKKYDENGLEDTENWNKSFDGGNNLSDSAFACAVDTVGNVYVAGRNDSGGGNQNWWIKKYSETGVEDTTNWNKIFDGGNLANDEAYSIKVDPSDQVWVVGRRHQSITLQDWWIKKFNSNGTEDTVNWNLTFDGPASVTDDAKDVFIDPQGNIYVVGEMETVSGAQDMWIKKFNSTGMEFTSNWNKSYDGGANQNDIFEHVIVDPAGNVFVSGTGRSPTNSEDWWLKKFDLNGNEDLTNWDKKIDGGVASSDILRSMAMDSFGNLYFGGRFNAAGNNPEWSIKKYSSSGIEDTLHWNKRFNADSSNLLDDVFALAVDIKNNVYAAGLCQRTATGEDWCIKKYSSSGQEDTTNWNKVFDGGTNLNENAQGICIHNKRKTP</sequence>
<proteinExistence type="predicted"/>
<gene>
    <name evidence="1" type="ORF">EHQ46_04930</name>
</gene>
<organism evidence="1 2">
    <name type="scientific">Leptospira yanagawae</name>
    <dbReference type="NCBI Taxonomy" id="293069"/>
    <lineage>
        <taxon>Bacteria</taxon>
        <taxon>Pseudomonadati</taxon>
        <taxon>Spirochaetota</taxon>
        <taxon>Spirochaetia</taxon>
        <taxon>Leptospirales</taxon>
        <taxon>Leptospiraceae</taxon>
        <taxon>Leptospira</taxon>
    </lineage>
</organism>
<dbReference type="InterPro" id="IPR052918">
    <property type="entry name" value="Motility_Chemotaxis_Reg"/>
</dbReference>
<dbReference type="PANTHER" id="PTHR35580:SF1">
    <property type="entry name" value="PHYTASE-LIKE DOMAIN-CONTAINING PROTEIN"/>
    <property type="match status" value="1"/>
</dbReference>
<reference evidence="2" key="1">
    <citation type="journal article" date="2019" name="PLoS Negl. Trop. Dis.">
        <title>Revisiting the worldwide diversity of Leptospira species in the environment.</title>
        <authorList>
            <person name="Vincent A.T."/>
            <person name="Schiettekatte O."/>
            <person name="Bourhy P."/>
            <person name="Veyrier F.J."/>
            <person name="Picardeau M."/>
        </authorList>
    </citation>
    <scope>NUCLEOTIDE SEQUENCE [LARGE SCALE GENOMIC DNA]</scope>
    <source>
        <strain evidence="2">201800272</strain>
    </source>
</reference>
<dbReference type="SUPFAM" id="SSF101898">
    <property type="entry name" value="NHL repeat"/>
    <property type="match status" value="1"/>
</dbReference>
<keyword evidence="2" id="KW-1185">Reference proteome</keyword>
<dbReference type="Proteomes" id="UP000298200">
    <property type="component" value="Unassembled WGS sequence"/>
</dbReference>
<evidence type="ECO:0000313" key="2">
    <source>
        <dbReference type="Proteomes" id="UP000298200"/>
    </source>
</evidence>
<name>A0ABY2M8L6_9LEPT</name>
<dbReference type="InterPro" id="IPR011042">
    <property type="entry name" value="6-blade_b-propeller_TolB-like"/>
</dbReference>
<dbReference type="PANTHER" id="PTHR35580">
    <property type="entry name" value="CELL SURFACE GLYCOPROTEIN (S-LAYER PROTEIN)-LIKE PROTEIN"/>
    <property type="match status" value="1"/>
</dbReference>
<evidence type="ECO:0008006" key="3">
    <source>
        <dbReference type="Google" id="ProtNLM"/>
    </source>
</evidence>
<accession>A0ABY2M8L6</accession>